<keyword evidence="5" id="KW-0479">Metal-binding</keyword>
<evidence type="ECO:0000256" key="1">
    <source>
        <dbReference type="ARBA" id="ARBA00001966"/>
    </source>
</evidence>
<evidence type="ECO:0000256" key="4">
    <source>
        <dbReference type="ARBA" id="ARBA00022691"/>
    </source>
</evidence>
<accession>A0A445N0M7</accession>
<dbReference type="GO" id="GO:0031419">
    <property type="term" value="F:cobalamin binding"/>
    <property type="evidence" value="ECO:0007669"/>
    <property type="project" value="InterPro"/>
</dbReference>
<name>A0A445N0M7_9BACT</name>
<sequence>MHILFVVPGWPKKSFWDVLYFKFPPLSIATLAGLTPPGHTLSYVDESISSVDYSLKADLVAITAMTPLAPRGYEIADRFRQMGVKVVIGGIHASNMPEEAAGHADAVVVGEADELWQEILNDAEHGNLKHIYRQENFTRMELVPPADRSIYPKKGYFFENMIQTTRGCPYRCEFCTVTAFFGGTYRPRPVDIICKEVAGLSKTPGYIFFADDNLIARSDHAHSLMEQLKGSRLRWVCQAPITIAKDRSMLKEFYQSGCHGIFIGFESLEQDNLKVMGKTQNSVNFYEECIRRIHDHGIGVYGSFVFGYDHDTTAVFDKFLEFANKNTLDGAFLPVLTPFPGTRIHKRLKEEGRIITEDWRCYDMATVVYRPKNMTVDQLQEGFWKVNKGFYSISSTLRRLFMPGSIRRRSNIVFMPMSFGHIPAVRKAYRAFNGLKGSRGQGVK</sequence>
<dbReference type="SUPFAM" id="SSF102114">
    <property type="entry name" value="Radical SAM enzymes"/>
    <property type="match status" value="1"/>
</dbReference>
<dbReference type="SMART" id="SM00729">
    <property type="entry name" value="Elp3"/>
    <property type="match status" value="1"/>
</dbReference>
<dbReference type="InterPro" id="IPR058240">
    <property type="entry name" value="rSAM_sf"/>
</dbReference>
<gene>
    <name evidence="10" type="ORF">PITCH_A520001</name>
</gene>
<dbReference type="InterPro" id="IPR051198">
    <property type="entry name" value="BchE-like"/>
</dbReference>
<dbReference type="GO" id="GO:0051539">
    <property type="term" value="F:4 iron, 4 sulfur cluster binding"/>
    <property type="evidence" value="ECO:0007669"/>
    <property type="project" value="UniProtKB-KW"/>
</dbReference>
<dbReference type="Gene3D" id="3.80.30.20">
    <property type="entry name" value="tm_1862 like domain"/>
    <property type="match status" value="1"/>
</dbReference>
<dbReference type="Pfam" id="PF02310">
    <property type="entry name" value="B12-binding"/>
    <property type="match status" value="1"/>
</dbReference>
<dbReference type="SFLD" id="SFLDG01082">
    <property type="entry name" value="B12-binding_domain_containing"/>
    <property type="match status" value="1"/>
</dbReference>
<comment type="cofactor">
    <cofactor evidence="1">
        <name>[4Fe-4S] cluster</name>
        <dbReference type="ChEBI" id="CHEBI:49883"/>
    </cofactor>
</comment>
<dbReference type="EMBL" id="OJIN01000195">
    <property type="protein sequence ID" value="SPD75296.1"/>
    <property type="molecule type" value="Genomic_DNA"/>
</dbReference>
<dbReference type="CDD" id="cd01335">
    <property type="entry name" value="Radical_SAM"/>
    <property type="match status" value="1"/>
</dbReference>
<keyword evidence="4" id="KW-0949">S-adenosyl-L-methionine</keyword>
<dbReference type="GO" id="GO:0046872">
    <property type="term" value="F:metal ion binding"/>
    <property type="evidence" value="ECO:0007669"/>
    <property type="project" value="UniProtKB-KW"/>
</dbReference>
<evidence type="ECO:0000256" key="5">
    <source>
        <dbReference type="ARBA" id="ARBA00022723"/>
    </source>
</evidence>
<dbReference type="GO" id="GO:0003824">
    <property type="term" value="F:catalytic activity"/>
    <property type="evidence" value="ECO:0007669"/>
    <property type="project" value="InterPro"/>
</dbReference>
<feature type="domain" description="Radical SAM core" evidence="9">
    <location>
        <begin position="154"/>
        <end position="372"/>
    </location>
</feature>
<organism evidence="10">
    <name type="scientific">uncultured Desulfobacterium sp</name>
    <dbReference type="NCBI Taxonomy" id="201089"/>
    <lineage>
        <taxon>Bacteria</taxon>
        <taxon>Pseudomonadati</taxon>
        <taxon>Thermodesulfobacteriota</taxon>
        <taxon>Desulfobacteria</taxon>
        <taxon>Desulfobacterales</taxon>
        <taxon>Desulfobacteriaceae</taxon>
        <taxon>Desulfobacterium</taxon>
        <taxon>environmental samples</taxon>
    </lineage>
</organism>
<dbReference type="PANTHER" id="PTHR43409:SF7">
    <property type="entry name" value="BLL1977 PROTEIN"/>
    <property type="match status" value="1"/>
</dbReference>
<dbReference type="InterPro" id="IPR006638">
    <property type="entry name" value="Elp3/MiaA/NifB-like_rSAM"/>
</dbReference>
<evidence type="ECO:0000256" key="7">
    <source>
        <dbReference type="ARBA" id="ARBA00023014"/>
    </source>
</evidence>
<keyword evidence="6" id="KW-0408">Iron</keyword>
<dbReference type="SFLD" id="SFLDG01123">
    <property type="entry name" value="methyltransferase_(Class_B)"/>
    <property type="match status" value="1"/>
</dbReference>
<evidence type="ECO:0000256" key="6">
    <source>
        <dbReference type="ARBA" id="ARBA00023004"/>
    </source>
</evidence>
<evidence type="ECO:0000256" key="2">
    <source>
        <dbReference type="ARBA" id="ARBA00022603"/>
    </source>
</evidence>
<dbReference type="InterPro" id="IPR034466">
    <property type="entry name" value="Methyltransferase_Class_B"/>
</dbReference>
<dbReference type="SFLD" id="SFLDS00029">
    <property type="entry name" value="Radical_SAM"/>
    <property type="match status" value="1"/>
</dbReference>
<keyword evidence="3" id="KW-0808">Transferase</keyword>
<dbReference type="AlphaFoldDB" id="A0A445N0M7"/>
<evidence type="ECO:0000313" key="10">
    <source>
        <dbReference type="EMBL" id="SPD75296.1"/>
    </source>
</evidence>
<keyword evidence="7" id="KW-0411">Iron-sulfur</keyword>
<dbReference type="InterPro" id="IPR007197">
    <property type="entry name" value="rSAM"/>
</dbReference>
<evidence type="ECO:0000259" key="8">
    <source>
        <dbReference type="PROSITE" id="PS51332"/>
    </source>
</evidence>
<dbReference type="CDD" id="cd02068">
    <property type="entry name" value="radical_SAM_B12_BD"/>
    <property type="match status" value="1"/>
</dbReference>
<dbReference type="Pfam" id="PF04055">
    <property type="entry name" value="Radical_SAM"/>
    <property type="match status" value="1"/>
</dbReference>
<dbReference type="PROSITE" id="PS51332">
    <property type="entry name" value="B12_BINDING"/>
    <property type="match status" value="1"/>
</dbReference>
<dbReference type="PROSITE" id="PS51918">
    <property type="entry name" value="RADICAL_SAM"/>
    <property type="match status" value="1"/>
</dbReference>
<keyword evidence="2" id="KW-0489">Methyltransferase</keyword>
<dbReference type="InterPro" id="IPR023404">
    <property type="entry name" value="rSAM_horseshoe"/>
</dbReference>
<feature type="domain" description="B12-binding" evidence="8">
    <location>
        <begin position="1"/>
        <end position="130"/>
    </location>
</feature>
<evidence type="ECO:0000256" key="3">
    <source>
        <dbReference type="ARBA" id="ARBA00022679"/>
    </source>
</evidence>
<protein>
    <submittedName>
        <fullName evidence="10">Radical SAM domain protein</fullName>
    </submittedName>
</protein>
<dbReference type="GO" id="GO:0005829">
    <property type="term" value="C:cytosol"/>
    <property type="evidence" value="ECO:0007669"/>
    <property type="project" value="TreeGrafter"/>
</dbReference>
<dbReference type="InterPro" id="IPR006158">
    <property type="entry name" value="Cobalamin-bd"/>
</dbReference>
<reference evidence="10" key="1">
    <citation type="submission" date="2018-01" db="EMBL/GenBank/DDBJ databases">
        <authorList>
            <person name="Regsiter A."/>
            <person name="William W."/>
        </authorList>
    </citation>
    <scope>NUCLEOTIDE SEQUENCE</scope>
    <source>
        <strain evidence="10">TRIP AH-1</strain>
    </source>
</reference>
<dbReference type="Gene3D" id="3.40.50.280">
    <property type="entry name" value="Cobalamin-binding domain"/>
    <property type="match status" value="1"/>
</dbReference>
<evidence type="ECO:0000259" key="9">
    <source>
        <dbReference type="PROSITE" id="PS51918"/>
    </source>
</evidence>
<dbReference type="PANTHER" id="PTHR43409">
    <property type="entry name" value="ANAEROBIC MAGNESIUM-PROTOPORPHYRIN IX MONOMETHYL ESTER CYCLASE-RELATED"/>
    <property type="match status" value="1"/>
</dbReference>
<proteinExistence type="predicted"/>